<dbReference type="InterPro" id="IPR016208">
    <property type="entry name" value="Ald_Oxase/xanthine_DH-like"/>
</dbReference>
<dbReference type="GO" id="GO:0071949">
    <property type="term" value="F:FAD binding"/>
    <property type="evidence" value="ECO:0007669"/>
    <property type="project" value="InterPro"/>
</dbReference>
<dbReference type="Pfam" id="PF01315">
    <property type="entry name" value="Ald_Xan_dh_C"/>
    <property type="match status" value="1"/>
</dbReference>
<dbReference type="InterPro" id="IPR016167">
    <property type="entry name" value="FAD-bd_PCMH_sub1"/>
</dbReference>
<comment type="similarity">
    <text evidence="2">Belongs to the xanthine dehydrogenase family.</text>
</comment>
<dbReference type="InterPro" id="IPR008274">
    <property type="entry name" value="AldOxase/xan_DH_MoCoBD1"/>
</dbReference>
<feature type="binding site" evidence="12">
    <location>
        <position position="119"/>
    </location>
    <ligand>
        <name>[2Fe-2S] cluster</name>
        <dbReference type="ChEBI" id="CHEBI:190135"/>
        <label>2</label>
    </ligand>
</feature>
<dbReference type="PIRSF" id="PIRSF000127">
    <property type="entry name" value="Xanthine_DH"/>
    <property type="match status" value="1"/>
</dbReference>
<reference evidence="14" key="2">
    <citation type="submission" date="2025-08" db="UniProtKB">
        <authorList>
            <consortium name="Ensembl"/>
        </authorList>
    </citation>
    <scope>IDENTIFICATION</scope>
</reference>
<evidence type="ECO:0000256" key="4">
    <source>
        <dbReference type="ARBA" id="ARBA00022714"/>
    </source>
</evidence>
<dbReference type="GO" id="GO:0016491">
    <property type="term" value="F:oxidoreductase activity"/>
    <property type="evidence" value="ECO:0000318"/>
    <property type="project" value="GO_Central"/>
</dbReference>
<feature type="binding site" evidence="12">
    <location>
        <position position="122"/>
    </location>
    <ligand>
        <name>[2Fe-2S] cluster</name>
        <dbReference type="ChEBI" id="CHEBI:190135"/>
        <label>2</label>
    </ligand>
</feature>
<dbReference type="PANTHER" id="PTHR11908:SF132">
    <property type="entry name" value="ALDEHYDE OXIDASE 1-RELATED"/>
    <property type="match status" value="1"/>
</dbReference>
<dbReference type="Gene3D" id="3.30.390.50">
    <property type="entry name" value="CO dehydrogenase flavoprotein, C-terminal domain"/>
    <property type="match status" value="1"/>
</dbReference>
<dbReference type="InterPro" id="IPR002888">
    <property type="entry name" value="2Fe-2S-bd"/>
</dbReference>
<dbReference type="SUPFAM" id="SSF56003">
    <property type="entry name" value="Molybdenum cofactor-binding domain"/>
    <property type="match status" value="1"/>
</dbReference>
<evidence type="ECO:0000256" key="1">
    <source>
        <dbReference type="ARBA" id="ARBA00001974"/>
    </source>
</evidence>
<dbReference type="FunFam" id="3.10.20.30:FF:000087">
    <property type="match status" value="1"/>
</dbReference>
<feature type="binding site" evidence="12">
    <location>
        <position position="79"/>
    </location>
    <ligand>
        <name>[2Fe-2S] cluster</name>
        <dbReference type="ChEBI" id="CHEBI:190135"/>
        <label>1</label>
    </ligand>
</feature>
<dbReference type="Proteomes" id="UP000008144">
    <property type="component" value="Unassembled WGS sequence"/>
</dbReference>
<dbReference type="SUPFAM" id="SSF54665">
    <property type="entry name" value="CO dehydrogenase molybdoprotein N-domain-like"/>
    <property type="match status" value="1"/>
</dbReference>
<feature type="active site" description="Proton acceptor" evidence="10">
    <location>
        <position position="1252"/>
    </location>
</feature>
<comment type="cofactor">
    <cofactor evidence="1 11">
        <name>FAD</name>
        <dbReference type="ChEBI" id="CHEBI:57692"/>
    </cofactor>
</comment>
<comment type="cofactor">
    <cofactor evidence="12">
        <name>Mo-molybdopterin</name>
        <dbReference type="ChEBI" id="CHEBI:71302"/>
    </cofactor>
    <text evidence="12">Binds 1 Mo-molybdopterin (Mo-MPT) cofactor per subunit.</text>
</comment>
<evidence type="ECO:0000313" key="15">
    <source>
        <dbReference type="Proteomes" id="UP000008144"/>
    </source>
</evidence>
<dbReference type="FunFam" id="3.30.390.50:FF:000003">
    <property type="entry name" value="Aldehyde oxidase1"/>
    <property type="match status" value="1"/>
</dbReference>
<dbReference type="SUPFAM" id="SSF55447">
    <property type="entry name" value="CO dehydrogenase flavoprotein C-terminal domain-like"/>
    <property type="match status" value="1"/>
</dbReference>
<dbReference type="Pfam" id="PF03450">
    <property type="entry name" value="CO_deh_flav_C"/>
    <property type="match status" value="1"/>
</dbReference>
<keyword evidence="5 12" id="KW-0479">Metal-binding</keyword>
<sequence length="1305" mass="142771">MKNFEPANGNSIEFKVNGKDYVVQDPDPTTSLNSWMRIQPKLTGVKVMCEEGGCGCCVVTLQKPNETPKAVNSVSVKLCLMPLCAADGCTFTTVEGLGNQQDGYHPIQTNVAQFGASQCGYCTPGFVMNMYSSLLSEDPAPTQQKIEDSFDGNICRCTGYRSLLDAMKCFACDADPNLLAQCKDIEPPSFLKRKTSNSASNCTCPDIGKAPCKGSCKTNVGVRSIKVSSDATTWLKPTSMQDLVSIMQGTDSNQFKLVCGNTSSGVFKPTSFPKYLVDINFVPDLTTTFNYSTMVKFGSCITLSSIVKLLKEKTSESVTFAPLVEHILKIAGLPVRNAASWAGNMMVKHLHREFPSDVCVLMEGAGAKVNVLNADTGITTTCSVFGTNGLMSLDMSKKVLVSLEIPKLVNGSGKNHVFISYKIMPRSQLQNAHAYVNAAFYTEVINGKPSSEIRIVYGGIRPDFARATETENFLVGKEISDANLTSSIKLLSQELAPVQQDPVDASVSYKLNLALGLFYKFYVSLYDPSKLGPGIESAITPMQRPVSTGTQTFKPDPTTYPVSQDIPKLSGILQASGEAYYLSDRLPTKDELHCAFVTSDDGNVDIDVIDDKDASMMPGFVQIITGTNFPSGVKNTHLYPFDTSQPLLATDHVEFAGQPLAIVVAESDVQARRIAAAVKVSYKNKQKAVISIQDAIDASSFFPSAENNFKMGDPDQAIADAKHKVTGECELGQQYHFYMETQYCRAEPTEEGGFSIEAATQGQSWVQNAIAYAYSLPCNKIEVATKRVGGAYGGKSTNSLITSCAAALAAYCTRKPVRFHADLKTCMSTYGARVPYLLKYTVGCDDTGLIQGLDWTIYTNSGPTIIFNAFFKINEVVIYLSAYFCENRKYKLVACKSNIPSPTWCRSPVSLQMIAFNEVMVEHIADQLNIDPIQVKQVNLYKQGQHNLYNEQLLFCNIRDIYNKYLLFTIINDLLSEYNIAERQAAIVTYNQNNKWKKRGLAVTPIKVSWSWMKHTVLVSICSDDGSVIVSHGGIESGQGINTKVAQVAAYELGIPMDNVIVQRTTNITSMNSDVTGGSITSEINCKAVIGACKILKSRIQPVKDKMDPASTWKEVIAKCYEDDIDLVVSHMVTKDGGTIRYNSYGATASEVEYDVLTGEHQILKVDTIFDCGISLNPSVDIGQVEGAFVMGIGFWLMERYVRDADTGKLLIDGTWEYKPPTTKDIPINWNIQLLKDAPNPLGVLRSKASGEPPMCMAVSIPFALKQALTSSRADHGITGFFPLKFPATVETLHELVKLDPVTNF</sequence>
<dbReference type="Pfam" id="PF01799">
    <property type="entry name" value="Fer2_2"/>
    <property type="match status" value="1"/>
</dbReference>
<dbReference type="Gene3D" id="3.30.465.10">
    <property type="match status" value="1"/>
</dbReference>
<dbReference type="InterPro" id="IPR000674">
    <property type="entry name" value="Ald_Oxase/Xan_DH_a/b"/>
</dbReference>
<evidence type="ECO:0000256" key="11">
    <source>
        <dbReference type="PIRSR" id="PIRSR000127-2"/>
    </source>
</evidence>
<feature type="binding site" evidence="12">
    <location>
        <position position="49"/>
    </location>
    <ligand>
        <name>[2Fe-2S] cluster</name>
        <dbReference type="ChEBI" id="CHEBI:190135"/>
        <label>1</label>
    </ligand>
</feature>
<feature type="domain" description="FAD-binding PCMH-type" evidence="13">
    <location>
        <begin position="227"/>
        <end position="410"/>
    </location>
</feature>
<dbReference type="InterPro" id="IPR001041">
    <property type="entry name" value="2Fe-2S_ferredoxin-type"/>
</dbReference>
<dbReference type="Pfam" id="PF02738">
    <property type="entry name" value="MoCoBD_1"/>
    <property type="match status" value="1"/>
</dbReference>
<feature type="binding site" evidence="12">
    <location>
        <position position="761"/>
    </location>
    <ligand>
        <name>Mo-molybdopterin</name>
        <dbReference type="ChEBI" id="CHEBI:71302"/>
    </ligand>
    <ligandPart>
        <name>Mo</name>
        <dbReference type="ChEBI" id="CHEBI:28685"/>
    </ligandPart>
</feature>
<dbReference type="Pfam" id="PF00941">
    <property type="entry name" value="FAD_binding_5"/>
    <property type="match status" value="1"/>
</dbReference>
<evidence type="ECO:0000256" key="7">
    <source>
        <dbReference type="ARBA" id="ARBA00023004"/>
    </source>
</evidence>
<dbReference type="GeneTree" id="ENSGT00940000166820"/>
<reference evidence="15" key="1">
    <citation type="journal article" date="2002" name="Science">
        <title>The draft genome of Ciona intestinalis: insights into chordate and vertebrate origins.</title>
        <authorList>
            <person name="Dehal P."/>
            <person name="Satou Y."/>
            <person name="Campbell R.K."/>
            <person name="Chapman J."/>
            <person name="Degnan B."/>
            <person name="De Tomaso A."/>
            <person name="Davidson B."/>
            <person name="Di Gregorio A."/>
            <person name="Gelpke M."/>
            <person name="Goodstein D.M."/>
            <person name="Harafuji N."/>
            <person name="Hastings K.E."/>
            <person name="Ho I."/>
            <person name="Hotta K."/>
            <person name="Huang W."/>
            <person name="Kawashima T."/>
            <person name="Lemaire P."/>
            <person name="Martinez D."/>
            <person name="Meinertzhagen I.A."/>
            <person name="Necula S."/>
            <person name="Nonaka M."/>
            <person name="Putnam N."/>
            <person name="Rash S."/>
            <person name="Saiga H."/>
            <person name="Satake M."/>
            <person name="Terry A."/>
            <person name="Yamada L."/>
            <person name="Wang H.G."/>
            <person name="Awazu S."/>
            <person name="Azumi K."/>
            <person name="Boore J."/>
            <person name="Branno M."/>
            <person name="Chin-Bow S."/>
            <person name="DeSantis R."/>
            <person name="Doyle S."/>
            <person name="Francino P."/>
            <person name="Keys D.N."/>
            <person name="Haga S."/>
            <person name="Hayashi H."/>
            <person name="Hino K."/>
            <person name="Imai K.S."/>
            <person name="Inaba K."/>
            <person name="Kano S."/>
            <person name="Kobayashi K."/>
            <person name="Kobayashi M."/>
            <person name="Lee B.I."/>
            <person name="Makabe K.W."/>
            <person name="Manohar C."/>
            <person name="Matassi G."/>
            <person name="Medina M."/>
            <person name="Mochizuki Y."/>
            <person name="Mount S."/>
            <person name="Morishita T."/>
            <person name="Miura S."/>
            <person name="Nakayama A."/>
            <person name="Nishizaka S."/>
            <person name="Nomoto H."/>
            <person name="Ohta F."/>
            <person name="Oishi K."/>
            <person name="Rigoutsos I."/>
            <person name="Sano M."/>
            <person name="Sasaki A."/>
            <person name="Sasakura Y."/>
            <person name="Shoguchi E."/>
            <person name="Shin-i T."/>
            <person name="Spagnuolo A."/>
            <person name="Stainier D."/>
            <person name="Suzuki M.M."/>
            <person name="Tassy O."/>
            <person name="Takatori N."/>
            <person name="Tokuoka M."/>
            <person name="Yagi K."/>
            <person name="Yoshizaki F."/>
            <person name="Wada S."/>
            <person name="Zhang C."/>
            <person name="Hyatt P.D."/>
            <person name="Larimer F."/>
            <person name="Detter C."/>
            <person name="Doggett N."/>
            <person name="Glavina T."/>
            <person name="Hawkins T."/>
            <person name="Richardson P."/>
            <person name="Lucas S."/>
            <person name="Kohara Y."/>
            <person name="Levine M."/>
            <person name="Satoh N."/>
            <person name="Rokhsar D.S."/>
        </authorList>
    </citation>
    <scope>NUCLEOTIDE SEQUENCE [LARGE SCALE GENOMIC DNA]</scope>
</reference>
<dbReference type="InterPro" id="IPR046867">
    <property type="entry name" value="AldOxase/xan_DH_MoCoBD2"/>
</dbReference>
<dbReference type="Gene3D" id="3.30.365.10">
    <property type="entry name" value="Aldehyde oxidase/xanthine dehydrogenase, molybdopterin binding domain"/>
    <property type="match status" value="4"/>
</dbReference>
<keyword evidence="15" id="KW-1185">Reference proteome</keyword>
<evidence type="ECO:0000256" key="5">
    <source>
        <dbReference type="ARBA" id="ARBA00022723"/>
    </source>
</evidence>
<reference evidence="14" key="3">
    <citation type="submission" date="2025-09" db="UniProtKB">
        <authorList>
            <consortium name="Ensembl"/>
        </authorList>
    </citation>
    <scope>IDENTIFICATION</scope>
</reference>
<organism evidence="14 15">
    <name type="scientific">Ciona intestinalis</name>
    <name type="common">Transparent sea squirt</name>
    <name type="synonym">Ascidia intestinalis</name>
    <dbReference type="NCBI Taxonomy" id="7719"/>
    <lineage>
        <taxon>Eukaryota</taxon>
        <taxon>Metazoa</taxon>
        <taxon>Chordata</taxon>
        <taxon>Tunicata</taxon>
        <taxon>Ascidiacea</taxon>
        <taxon>Phlebobranchia</taxon>
        <taxon>Cionidae</taxon>
        <taxon>Ciona</taxon>
    </lineage>
</organism>
<dbReference type="InterPro" id="IPR036856">
    <property type="entry name" value="Ald_Oxase/Xan_DH_a/b_sf"/>
</dbReference>
<dbReference type="InterPro" id="IPR036318">
    <property type="entry name" value="FAD-bd_PCMH-like_sf"/>
</dbReference>
<comment type="cofactor">
    <cofactor evidence="9">
        <name>[2Fe-2S] cluster</name>
        <dbReference type="ChEBI" id="CHEBI:190135"/>
    </cofactor>
</comment>
<evidence type="ECO:0000259" key="13">
    <source>
        <dbReference type="PROSITE" id="PS51387"/>
    </source>
</evidence>
<dbReference type="STRING" id="7719.ENSCINP00000031513"/>
<dbReference type="FunFam" id="3.30.365.10:FF:000001">
    <property type="entry name" value="Xanthine dehydrogenase oxidase"/>
    <property type="match status" value="1"/>
</dbReference>
<dbReference type="InterPro" id="IPR005107">
    <property type="entry name" value="CO_DH_flav_C"/>
</dbReference>
<dbReference type="SUPFAM" id="SSF54292">
    <property type="entry name" value="2Fe-2S ferredoxin-like"/>
    <property type="match status" value="1"/>
</dbReference>
<dbReference type="Pfam" id="PF20256">
    <property type="entry name" value="MoCoBD_2"/>
    <property type="match status" value="1"/>
</dbReference>
<keyword evidence="8 12" id="KW-0411">Iron-sulfur</keyword>
<feature type="binding site" evidence="12">
    <location>
        <position position="157"/>
    </location>
    <ligand>
        <name>[2Fe-2S] cluster</name>
        <dbReference type="ChEBI" id="CHEBI:190135"/>
        <label>2</label>
    </ligand>
</feature>
<dbReference type="GO" id="GO:0051537">
    <property type="term" value="F:2 iron, 2 sulfur cluster binding"/>
    <property type="evidence" value="ECO:0007669"/>
    <property type="project" value="UniProtKB-KW"/>
</dbReference>
<evidence type="ECO:0000256" key="9">
    <source>
        <dbReference type="ARBA" id="ARBA00034078"/>
    </source>
</evidence>
<evidence type="ECO:0000256" key="3">
    <source>
        <dbReference type="ARBA" id="ARBA00022505"/>
    </source>
</evidence>
<feature type="binding site" evidence="11">
    <location>
        <position position="422"/>
    </location>
    <ligand>
        <name>FAD</name>
        <dbReference type="ChEBI" id="CHEBI:57692"/>
    </ligand>
</feature>
<keyword evidence="7 12" id="KW-0408">Iron</keyword>
<keyword evidence="4 12" id="KW-0001">2Fe-2S</keyword>
<comment type="cofactor">
    <cofactor evidence="12">
        <name>[2Fe-2S] cluster</name>
        <dbReference type="ChEBI" id="CHEBI:190135"/>
    </cofactor>
    <text evidence="12">Binds 2 [2Fe-2S] clusters.</text>
</comment>
<dbReference type="InterPro" id="IPR037165">
    <property type="entry name" value="AldOxase/xan_DH_Mopterin-bd_sf"/>
</dbReference>
<dbReference type="InterPro" id="IPR012675">
    <property type="entry name" value="Beta-grasp_dom_sf"/>
</dbReference>
<dbReference type="InterPro" id="IPR016166">
    <property type="entry name" value="FAD-bd_PCMH"/>
</dbReference>
<evidence type="ECO:0000256" key="2">
    <source>
        <dbReference type="ARBA" id="ARBA00006849"/>
    </source>
</evidence>
<feature type="binding site" evidence="12">
    <location>
        <position position="906"/>
    </location>
    <ligand>
        <name>Mo-molybdopterin</name>
        <dbReference type="ChEBI" id="CHEBI:71302"/>
    </ligand>
    <ligandPart>
        <name>Mo</name>
        <dbReference type="ChEBI" id="CHEBI:28685"/>
    </ligandPart>
</feature>
<proteinExistence type="inferred from homology"/>
<dbReference type="Ensembl" id="ENSCINT00000030748.1">
    <property type="protein sequence ID" value="ENSCINP00000031513.1"/>
    <property type="gene ID" value="ENSCING00000019689.1"/>
</dbReference>
<keyword evidence="3 12" id="KW-0500">Molybdenum</keyword>
<dbReference type="PROSITE" id="PS51387">
    <property type="entry name" value="FAD_PCMH"/>
    <property type="match status" value="1"/>
</dbReference>
<dbReference type="SUPFAM" id="SSF47741">
    <property type="entry name" value="CO dehydrogenase ISP C-domain like"/>
    <property type="match status" value="1"/>
</dbReference>
<name>H2XPD0_CIOIN</name>
<dbReference type="SMART" id="SM01008">
    <property type="entry name" value="Ald_Xan_dh_C"/>
    <property type="match status" value="1"/>
</dbReference>
<accession>H2XPD0</accession>
<dbReference type="InterPro" id="IPR016169">
    <property type="entry name" value="FAD-bd_PCMH_sub2"/>
</dbReference>
<dbReference type="PANTHER" id="PTHR11908">
    <property type="entry name" value="XANTHINE DEHYDROGENASE"/>
    <property type="match status" value="1"/>
</dbReference>
<feature type="binding site" evidence="12">
    <location>
        <position position="57"/>
    </location>
    <ligand>
        <name>[2Fe-2S] cluster</name>
        <dbReference type="ChEBI" id="CHEBI:190135"/>
        <label>1</label>
    </ligand>
</feature>
<dbReference type="SMART" id="SM01092">
    <property type="entry name" value="CO_deh_flav_C"/>
    <property type="match status" value="1"/>
</dbReference>
<dbReference type="InParanoid" id="H2XPD0"/>
<evidence type="ECO:0000256" key="10">
    <source>
        <dbReference type="PIRSR" id="PIRSR000127-1"/>
    </source>
</evidence>
<keyword evidence="11" id="KW-0274">FAD</keyword>
<dbReference type="GO" id="GO:0005506">
    <property type="term" value="F:iron ion binding"/>
    <property type="evidence" value="ECO:0007669"/>
    <property type="project" value="InterPro"/>
</dbReference>
<dbReference type="Gene3D" id="1.10.150.120">
    <property type="entry name" value="[2Fe-2S]-binding domain"/>
    <property type="match status" value="1"/>
</dbReference>
<dbReference type="OMA" id="HWYWPKT"/>
<dbReference type="FunFam" id="3.30.365.10:FF:000002">
    <property type="entry name" value="Xanthine dehydrogenase oxidase"/>
    <property type="match status" value="1"/>
</dbReference>
<gene>
    <name evidence="14" type="primary">LOC100181207</name>
</gene>
<keyword evidence="11" id="KW-0285">Flavoprotein</keyword>
<feature type="binding site" evidence="11">
    <location>
        <position position="400"/>
    </location>
    <ligand>
        <name>FAD</name>
        <dbReference type="ChEBI" id="CHEBI:57692"/>
    </ligand>
</feature>
<feature type="binding site" evidence="11">
    <location>
        <begin position="340"/>
        <end position="344"/>
    </location>
    <ligand>
        <name>FAD</name>
        <dbReference type="ChEBI" id="CHEBI:57692"/>
    </ligand>
</feature>
<dbReference type="Pfam" id="PF00111">
    <property type="entry name" value="Fer2"/>
    <property type="match status" value="1"/>
</dbReference>
<dbReference type="SUPFAM" id="SSF56176">
    <property type="entry name" value="FAD-binding/transporter-associated domain-like"/>
    <property type="match status" value="1"/>
</dbReference>
<dbReference type="InterPro" id="IPR036884">
    <property type="entry name" value="2Fe-2S-bd_dom_sf"/>
</dbReference>
<evidence type="ECO:0000256" key="8">
    <source>
        <dbReference type="ARBA" id="ARBA00023014"/>
    </source>
</evidence>
<dbReference type="InterPro" id="IPR002346">
    <property type="entry name" value="Mopterin_DH_FAD-bd"/>
</dbReference>
<feature type="binding site" evidence="12">
    <location>
        <position position="1078"/>
    </location>
    <ligand>
        <name>Mo-molybdopterin</name>
        <dbReference type="ChEBI" id="CHEBI:71302"/>
    </ligand>
    <ligandPart>
        <name>Mo</name>
        <dbReference type="ChEBI" id="CHEBI:28685"/>
    </ligandPart>
</feature>
<evidence type="ECO:0000313" key="14">
    <source>
        <dbReference type="Ensembl" id="ENSCINP00000031513.1"/>
    </source>
</evidence>
<dbReference type="Gene3D" id="3.90.1170.50">
    <property type="entry name" value="Aldehyde oxidase/xanthine dehydrogenase, a/b hammerhead"/>
    <property type="match status" value="1"/>
</dbReference>
<dbReference type="InterPro" id="IPR036683">
    <property type="entry name" value="CO_DH_flav_C_dom_sf"/>
</dbReference>
<feature type="binding site" evidence="12">
    <location>
        <position position="155"/>
    </location>
    <ligand>
        <name>[2Fe-2S] cluster</name>
        <dbReference type="ChEBI" id="CHEBI:190135"/>
        <label>2</label>
    </ligand>
</feature>
<feature type="binding site" evidence="12">
    <location>
        <position position="54"/>
    </location>
    <ligand>
        <name>[2Fe-2S] cluster</name>
        <dbReference type="ChEBI" id="CHEBI:190135"/>
        <label>1</label>
    </ligand>
</feature>
<dbReference type="InterPro" id="IPR036010">
    <property type="entry name" value="2Fe-2S_ferredoxin-like_sf"/>
</dbReference>
<keyword evidence="6" id="KW-0560">Oxidoreductase</keyword>
<dbReference type="Gene3D" id="3.30.43.10">
    <property type="entry name" value="Uridine Diphospho-n-acetylenolpyruvylglucosamine Reductase, domain 2"/>
    <property type="match status" value="1"/>
</dbReference>
<dbReference type="Gene3D" id="3.10.20.30">
    <property type="match status" value="1"/>
</dbReference>
<evidence type="ECO:0000256" key="6">
    <source>
        <dbReference type="ARBA" id="ARBA00023002"/>
    </source>
</evidence>
<dbReference type="HOGENOM" id="CLU_001681_1_0_1"/>
<evidence type="ECO:0000256" key="12">
    <source>
        <dbReference type="PIRSR" id="PIRSR000127-3"/>
    </source>
</evidence>
<protein>
    <submittedName>
        <fullName evidence="14">Xanthine dehydrogenase/oxidase-like</fullName>
    </submittedName>
</protein>